<keyword evidence="2" id="KW-0456">Lyase</keyword>
<comment type="catalytic activity">
    <reaction evidence="2">
        <text>Ni(II)-pyridinium-3,5-bisthiocarboxylate mononucleotide = pyridinium-3,5-bisthiocarboxylate mononucleotide + Ni(2+)</text>
        <dbReference type="Rhea" id="RHEA:54784"/>
        <dbReference type="ChEBI" id="CHEBI:49786"/>
        <dbReference type="ChEBI" id="CHEBI:137372"/>
        <dbReference type="ChEBI" id="CHEBI:137373"/>
        <dbReference type="EC" id="4.99.1.12"/>
    </reaction>
</comment>
<dbReference type="AlphaFoldDB" id="A0A5P6VNP5"/>
<dbReference type="PANTHER" id="PTHR36566:SF1">
    <property type="entry name" value="PYRIDINIUM-3,5-BISTHIOCARBOXYLIC ACID MONONUCLEOTIDE NICKEL INSERTION PROTEIN"/>
    <property type="match status" value="1"/>
</dbReference>
<dbReference type="Pfam" id="PF01969">
    <property type="entry name" value="Ni_insertion"/>
    <property type="match status" value="1"/>
</dbReference>
<dbReference type="GO" id="GO:0051604">
    <property type="term" value="P:protein maturation"/>
    <property type="evidence" value="ECO:0007669"/>
    <property type="project" value="UniProtKB-UniRule"/>
</dbReference>
<evidence type="ECO:0000313" key="4">
    <source>
        <dbReference type="Proteomes" id="UP000327030"/>
    </source>
</evidence>
<reference evidence="4" key="1">
    <citation type="submission" date="2019-08" db="EMBL/GenBank/DDBJ databases">
        <title>Complete Genome Sequence of the Polysaccharide-Degrading Rumen Bacterium Pseudobutyrivibrio xylanivorans MA3014.</title>
        <authorList>
            <person name="Palevich N."/>
            <person name="Maclean P.H."/>
            <person name="Kelly W.J."/>
            <person name="Leahy S.C."/>
            <person name="Rakonjac J."/>
            <person name="Attwood G.T."/>
        </authorList>
    </citation>
    <scope>NUCLEOTIDE SEQUENCE [LARGE SCALE GENOMIC DNA]</scope>
    <source>
        <strain evidence="4">MA3014</strain>
    </source>
</reference>
<protein>
    <recommendedName>
        <fullName evidence="2">Pyridinium-3,5-bisthiocarboxylic acid mononucleotide nickel insertion protein</fullName>
        <shortName evidence="2">P2TMN nickel insertion protein</shortName>
        <ecNumber evidence="2">4.99.1.12</ecNumber>
    </recommendedName>
    <alternativeName>
        <fullName evidence="2">Nickel-pincer cofactor biosynthesis protein LarC</fullName>
    </alternativeName>
</protein>
<dbReference type="InterPro" id="IPR002822">
    <property type="entry name" value="Ni_insertion"/>
</dbReference>
<comment type="function">
    <text evidence="2">Involved in the biosynthesis of a nickel-pincer cofactor ((SCS)Ni(II) pincer complex). Binds Ni(2+), and functions in nickel delivery to pyridinium-3,5-bisthiocarboxylic acid mononucleotide (P2TMN), to form the mature cofactor. Is thus probably required for the activation of nickel-pincer cofactor-dependent enzymes.</text>
</comment>
<accession>A0A5P6VNP5</accession>
<dbReference type="GO" id="GO:0016829">
    <property type="term" value="F:lyase activity"/>
    <property type="evidence" value="ECO:0007669"/>
    <property type="project" value="UniProtKB-UniRule"/>
</dbReference>
<dbReference type="Gene3D" id="3.30.70.1380">
    <property type="entry name" value="Transcriptional regulatory protein pf0864 domain like"/>
    <property type="match status" value="1"/>
</dbReference>
<proteinExistence type="inferred from homology"/>
<dbReference type="Proteomes" id="UP000327030">
    <property type="component" value="Chromosome 1"/>
</dbReference>
<evidence type="ECO:0000313" key="3">
    <source>
        <dbReference type="EMBL" id="QFJ54293.1"/>
    </source>
</evidence>
<dbReference type="GO" id="GO:0016151">
    <property type="term" value="F:nickel cation binding"/>
    <property type="evidence" value="ECO:0007669"/>
    <property type="project" value="UniProtKB-UniRule"/>
</dbReference>
<gene>
    <name evidence="2 3" type="primary">larC</name>
    <name evidence="3" type="ORF">FXF36_05175</name>
</gene>
<sequence length="395" mass="43108">MKTLYIECKMGAAGDMLTAALLDLFDDKSSILSELNSIGIPHVSFNAETTEKCGINGTRMLVKVDGQEEGSSLSSHIHSDHHTHNSLPNIKALILGLNAPDKVKSDAIEVYKSLAMAESKVHGTPIDDIHFHEVGTFDAIADIVAVCYLLYKIHADHILVSPIHVGSGTVHCEHGILPVPAPATAELLKGVPIYGGSIESELCTPTGAALLRYFASSFNDFPVMITEICGYGMGKKDFPVANCLRIFIGDSLNSKDQVFELNCNIDDITGEDLGYAMDAIYEAGAREVFFTHVQMKKNRPGILLTVLVDSEQKDSVVKSIFSNTTTIGIREKICERYVLDREIKTIKTPLGDVQVKKSYGYGTTHIKAEFDNLINISKENGMSLANVRAEIAKYL</sequence>
<keyword evidence="1 2" id="KW-0533">Nickel</keyword>
<dbReference type="OrthoDB" id="9765625at2"/>
<dbReference type="EC" id="4.99.1.12" evidence="2"/>
<name>A0A5P6VNP5_PSEXY</name>
<dbReference type="PANTHER" id="PTHR36566">
    <property type="entry name" value="NICKEL INSERTION PROTEIN-RELATED"/>
    <property type="match status" value="1"/>
</dbReference>
<dbReference type="NCBIfam" id="TIGR00299">
    <property type="entry name" value="nickel pincer cofactor biosynthesis protein LarC"/>
    <property type="match status" value="1"/>
</dbReference>
<dbReference type="EMBL" id="CP043028">
    <property type="protein sequence ID" value="QFJ54293.1"/>
    <property type="molecule type" value="Genomic_DNA"/>
</dbReference>
<dbReference type="RefSeq" id="WP_151622787.1">
    <property type="nucleotide sequence ID" value="NZ_CP043028.1"/>
</dbReference>
<dbReference type="KEGG" id="pxv:FXF36_05175"/>
<comment type="similarity">
    <text evidence="2">Belongs to the LarC family.</text>
</comment>
<organism evidence="3 4">
    <name type="scientific">Pseudobutyrivibrio xylanivorans</name>
    <dbReference type="NCBI Taxonomy" id="185007"/>
    <lineage>
        <taxon>Bacteria</taxon>
        <taxon>Bacillati</taxon>
        <taxon>Bacillota</taxon>
        <taxon>Clostridia</taxon>
        <taxon>Lachnospirales</taxon>
        <taxon>Lachnospiraceae</taxon>
        <taxon>Pseudobutyrivibrio</taxon>
    </lineage>
</organism>
<evidence type="ECO:0000256" key="1">
    <source>
        <dbReference type="ARBA" id="ARBA00022596"/>
    </source>
</evidence>
<evidence type="ECO:0000256" key="2">
    <source>
        <dbReference type="HAMAP-Rule" id="MF_01074"/>
    </source>
</evidence>
<dbReference type="HAMAP" id="MF_01074">
    <property type="entry name" value="LarC"/>
    <property type="match status" value="1"/>
</dbReference>